<dbReference type="InParanoid" id="A0A7M7P5A4"/>
<evidence type="ECO:0000313" key="3">
    <source>
        <dbReference type="Proteomes" id="UP000007110"/>
    </source>
</evidence>
<accession>A0A7M7P5A4</accession>
<dbReference type="EnsemblMetazoa" id="XM_030990503">
    <property type="protein sequence ID" value="XP_030846363"/>
    <property type="gene ID" value="LOC100889500"/>
</dbReference>
<protein>
    <submittedName>
        <fullName evidence="2">Uncharacterized protein</fullName>
    </submittedName>
</protein>
<name>A0A7M7P5A4_STRPU</name>
<sequence length="452" mass="50243">MRNGLQRCWFNLLKLDYEPSSLFAKMEARKKRGRGRPRISDEERKLSQARARAKYRERVDVDQDRRRIRLHVKTFQQWRKLREKSSVNSDDGFARLLMKCFSEHAEEYKGESILAPFQTSLPLGSDGDRSEHHHRDQGKPQVHVKEGKTKRKRGRPAGRTNAMKVQRSTPTAPPTKYPPSIKSNASSPHIPTATPAIPTTPTTTPARRLMKIPDEDLSHFSPTVRSARLAFSRALAQSFNAMTSPDRTESVKRNLHSASSSDDTIATPAHGVYFQNSLLESTCDPSLRLSTFPQTTVIGVAPIDGTQHGSTFESSHRLLVGECVLDTEAYQDSAGEDYYSQSSVQYGEAVFGDERVQSIPGQPEPQPSVKTELVVEANGSSHLASEPDLSLTLSPGAGIKEESIELAQPLGKHDSKGVKVPDPTRRSRLNQITGGLLNRLKMRAMTAEPTQD</sequence>
<dbReference type="OMA" id="RLLMKCF"/>
<reference evidence="3" key="1">
    <citation type="submission" date="2015-02" db="EMBL/GenBank/DDBJ databases">
        <title>Genome sequencing for Strongylocentrotus purpuratus.</title>
        <authorList>
            <person name="Murali S."/>
            <person name="Liu Y."/>
            <person name="Vee V."/>
            <person name="English A."/>
            <person name="Wang M."/>
            <person name="Skinner E."/>
            <person name="Han Y."/>
            <person name="Muzny D.M."/>
            <person name="Worley K.C."/>
            <person name="Gibbs R.A."/>
        </authorList>
    </citation>
    <scope>NUCLEOTIDE SEQUENCE</scope>
</reference>
<dbReference type="OrthoDB" id="10446960at2759"/>
<dbReference type="KEGG" id="spu:100889500"/>
<dbReference type="AlphaFoldDB" id="A0A7M7P5A4"/>
<feature type="region of interest" description="Disordered" evidence="1">
    <location>
        <begin position="119"/>
        <end position="204"/>
    </location>
</feature>
<dbReference type="GeneID" id="100889500"/>
<evidence type="ECO:0000256" key="1">
    <source>
        <dbReference type="SAM" id="MobiDB-lite"/>
    </source>
</evidence>
<dbReference type="RefSeq" id="XP_030846363.1">
    <property type="nucleotide sequence ID" value="XM_030990503.1"/>
</dbReference>
<keyword evidence="3" id="KW-1185">Reference proteome</keyword>
<feature type="compositionally biased region" description="Basic and acidic residues" evidence="1">
    <location>
        <begin position="126"/>
        <end position="147"/>
    </location>
</feature>
<feature type="compositionally biased region" description="Low complexity" evidence="1">
    <location>
        <begin position="190"/>
        <end position="204"/>
    </location>
</feature>
<organism evidence="2 3">
    <name type="scientific">Strongylocentrotus purpuratus</name>
    <name type="common">Purple sea urchin</name>
    <dbReference type="NCBI Taxonomy" id="7668"/>
    <lineage>
        <taxon>Eukaryota</taxon>
        <taxon>Metazoa</taxon>
        <taxon>Echinodermata</taxon>
        <taxon>Eleutherozoa</taxon>
        <taxon>Echinozoa</taxon>
        <taxon>Echinoidea</taxon>
        <taxon>Euechinoidea</taxon>
        <taxon>Echinacea</taxon>
        <taxon>Camarodonta</taxon>
        <taxon>Echinidea</taxon>
        <taxon>Strongylocentrotidae</taxon>
        <taxon>Strongylocentrotus</taxon>
    </lineage>
</organism>
<reference evidence="2" key="2">
    <citation type="submission" date="2021-01" db="UniProtKB">
        <authorList>
            <consortium name="EnsemblMetazoa"/>
        </authorList>
    </citation>
    <scope>IDENTIFICATION</scope>
</reference>
<dbReference type="Proteomes" id="UP000007110">
    <property type="component" value="Unassembled WGS sequence"/>
</dbReference>
<evidence type="ECO:0000313" key="2">
    <source>
        <dbReference type="EnsemblMetazoa" id="XP_030846363"/>
    </source>
</evidence>
<proteinExistence type="predicted"/>